<organism evidence="2">
    <name type="scientific">Hellea balneolensis</name>
    <dbReference type="NCBI Taxonomy" id="287478"/>
    <lineage>
        <taxon>Bacteria</taxon>
        <taxon>Pseudomonadati</taxon>
        <taxon>Pseudomonadota</taxon>
        <taxon>Alphaproteobacteria</taxon>
        <taxon>Maricaulales</taxon>
        <taxon>Robiginitomaculaceae</taxon>
        <taxon>Hellea</taxon>
    </lineage>
</organism>
<evidence type="ECO:0000313" key="2">
    <source>
        <dbReference type="EMBL" id="HHL43657.1"/>
    </source>
</evidence>
<accession>A0A7C5LTM7</accession>
<sequence>MFKRILGHKTVQITLAFILAQYMRLVRATTRWTIEGQEYLQPLQGTGAGFIACAWHSRFLMTPAGWSKMPQTPHVLISKSRDGNIVAYTSKFLKLGVVRGSRRAKYKDKNKRGAGALREMINVLEKGDCIFMTPDGPKGPRMRMGEGPLRLAKLSGAPLLVYGLSVSRKKLFNSWDRFMLPYPFGRGMIIFDKPLYVDEHANEYEIETLRQEFENRLNQATQACDRAMGMDPVLPEPEKASS</sequence>
<feature type="domain" description="DUF374" evidence="1">
    <location>
        <begin position="72"/>
        <end position="141"/>
    </location>
</feature>
<dbReference type="Proteomes" id="UP000885830">
    <property type="component" value="Unassembled WGS sequence"/>
</dbReference>
<dbReference type="SUPFAM" id="SSF69593">
    <property type="entry name" value="Glycerol-3-phosphate (1)-acyltransferase"/>
    <property type="match status" value="1"/>
</dbReference>
<gene>
    <name evidence="2" type="ORF">ENJ42_08570</name>
</gene>
<name>A0A7C5LTM7_9PROT</name>
<dbReference type="InterPro" id="IPR007172">
    <property type="entry name" value="DUF374"/>
</dbReference>
<comment type="caution">
    <text evidence="2">The sequence shown here is derived from an EMBL/GenBank/DDBJ whole genome shotgun (WGS) entry which is preliminary data.</text>
</comment>
<reference evidence="2" key="1">
    <citation type="journal article" date="2020" name="mSystems">
        <title>Genome- and Community-Level Interaction Insights into Carbon Utilization and Element Cycling Functions of Hydrothermarchaeota in Hydrothermal Sediment.</title>
        <authorList>
            <person name="Zhou Z."/>
            <person name="Liu Y."/>
            <person name="Xu W."/>
            <person name="Pan J."/>
            <person name="Luo Z.H."/>
            <person name="Li M."/>
        </authorList>
    </citation>
    <scope>NUCLEOTIDE SEQUENCE [LARGE SCALE GENOMIC DNA]</scope>
    <source>
        <strain evidence="2">HyVt-485</strain>
    </source>
</reference>
<dbReference type="EMBL" id="DRMJ01000448">
    <property type="protein sequence ID" value="HHL43657.1"/>
    <property type="molecule type" value="Genomic_DNA"/>
</dbReference>
<evidence type="ECO:0000259" key="1">
    <source>
        <dbReference type="Pfam" id="PF04028"/>
    </source>
</evidence>
<dbReference type="CDD" id="cd07983">
    <property type="entry name" value="LPLAT_DUF374-like"/>
    <property type="match status" value="1"/>
</dbReference>
<dbReference type="Pfam" id="PF04028">
    <property type="entry name" value="DUF374"/>
    <property type="match status" value="1"/>
</dbReference>
<dbReference type="AlphaFoldDB" id="A0A7C5LTM7"/>
<protein>
    <submittedName>
        <fullName evidence="2">DUF374 domain-containing protein</fullName>
    </submittedName>
</protein>
<proteinExistence type="predicted"/>